<reference evidence="8" key="6">
    <citation type="submission" date="2023-08" db="EMBL/GenBank/DDBJ databases">
        <title>Mucin Metabolism Genes Underlie the Key Renovations of Bacteroides xylanisolvens Genomes in Captive Great Apes.</title>
        <authorList>
            <person name="Nishida A.H."/>
        </authorList>
    </citation>
    <scope>NUCLEOTIDE SEQUENCE</scope>
    <source>
        <strain evidence="8">P19.10B</strain>
    </source>
</reference>
<feature type="domain" description="Transposase IS200-like" evidence="1">
    <location>
        <begin position="5"/>
        <end position="119"/>
    </location>
</feature>
<dbReference type="EMBL" id="WDEH01000007">
    <property type="protein sequence ID" value="KAB6140880.1"/>
    <property type="molecule type" value="Genomic_DNA"/>
</dbReference>
<dbReference type="EMBL" id="WDCP01000036">
    <property type="protein sequence ID" value="KAB6338319.1"/>
    <property type="molecule type" value="Genomic_DNA"/>
</dbReference>
<evidence type="ECO:0000313" key="10">
    <source>
        <dbReference type="EMBL" id="RGV03588.1"/>
    </source>
</evidence>
<dbReference type="InterPro" id="IPR002686">
    <property type="entry name" value="Transposase_17"/>
</dbReference>
<dbReference type="Proteomes" id="UP000435059">
    <property type="component" value="Unassembled WGS sequence"/>
</dbReference>
<dbReference type="EMBL" id="QRNE01000001">
    <property type="protein sequence ID" value="RHK30048.1"/>
    <property type="molecule type" value="Genomic_DNA"/>
</dbReference>
<proteinExistence type="predicted"/>
<dbReference type="SMART" id="SM01321">
    <property type="entry name" value="Y1_Tnp"/>
    <property type="match status" value="1"/>
</dbReference>
<dbReference type="Proteomes" id="UP000261210">
    <property type="component" value="Unassembled WGS sequence"/>
</dbReference>
<dbReference type="Proteomes" id="UP000283369">
    <property type="component" value="Unassembled WGS sequence"/>
</dbReference>
<accession>A0A174DBM4</accession>
<evidence type="ECO:0000313" key="14">
    <source>
        <dbReference type="EMBL" id="SEA78752.1"/>
    </source>
</evidence>
<dbReference type="Proteomes" id="UP001197958">
    <property type="component" value="Unassembled WGS sequence"/>
</dbReference>
<dbReference type="EMBL" id="QRYV01000105">
    <property type="protein sequence ID" value="RGV03588.1"/>
    <property type="molecule type" value="Genomic_DNA"/>
</dbReference>
<evidence type="ECO:0000313" key="7">
    <source>
        <dbReference type="EMBL" id="KAB6425221.1"/>
    </source>
</evidence>
<dbReference type="RefSeq" id="WP_004307855.1">
    <property type="nucleotide sequence ID" value="NZ_AP031409.1"/>
</dbReference>
<dbReference type="EMBL" id="WDCG01000006">
    <property type="protein sequence ID" value="KAB6425221.1"/>
    <property type="molecule type" value="Genomic_DNA"/>
</dbReference>
<dbReference type="Proteomes" id="UP000471447">
    <property type="component" value="Unassembled WGS sequence"/>
</dbReference>
<evidence type="ECO:0000313" key="27">
    <source>
        <dbReference type="Proteomes" id="UP000487596"/>
    </source>
</evidence>
<dbReference type="EMBL" id="FNRP01000013">
    <property type="protein sequence ID" value="SEA78752.1"/>
    <property type="molecule type" value="Genomic_DNA"/>
</dbReference>
<evidence type="ECO:0000259" key="1">
    <source>
        <dbReference type="SMART" id="SM01321"/>
    </source>
</evidence>
<reference evidence="23 24" key="3">
    <citation type="journal article" date="2019" name="Nat. Med.">
        <title>A library of human gut bacterial isolates paired with longitudinal multiomics data enables mechanistic microbiome research.</title>
        <authorList>
            <person name="Poyet M."/>
            <person name="Groussin M."/>
            <person name="Gibbons S.M."/>
            <person name="Avila-Pacheco J."/>
            <person name="Jiang X."/>
            <person name="Kearney S.M."/>
            <person name="Perrotta A.R."/>
            <person name="Berdy B."/>
            <person name="Zhao S."/>
            <person name="Lieberman T.D."/>
            <person name="Swanson P.K."/>
            <person name="Smith M."/>
            <person name="Roesemann S."/>
            <person name="Alexander J.E."/>
            <person name="Rich S.A."/>
            <person name="Livny J."/>
            <person name="Vlamakis H."/>
            <person name="Clish C."/>
            <person name="Bullock K."/>
            <person name="Deik A."/>
            <person name="Scott J."/>
            <person name="Pierce K.A."/>
            <person name="Xavier R.J."/>
            <person name="Alm E.J."/>
        </authorList>
    </citation>
    <scope>NUCLEOTIDE SEQUENCE [LARGE SCALE GENOMIC DNA]</scope>
    <source>
        <strain evidence="6 24">BIOML-A16</strain>
        <strain evidence="5 27">BIOML-A62</strain>
        <strain evidence="7 25">BIOML-A7</strain>
        <strain evidence="3 26">BIOML-A73</strain>
        <strain evidence="4 23">BIOML-A74</strain>
    </source>
</reference>
<evidence type="ECO:0000313" key="22">
    <source>
        <dbReference type="Proteomes" id="UP000285503"/>
    </source>
</evidence>
<dbReference type="Gene3D" id="3.30.70.1290">
    <property type="entry name" value="Transposase IS200-like"/>
    <property type="match status" value="1"/>
</dbReference>
<evidence type="ECO:0000313" key="21">
    <source>
        <dbReference type="Proteomes" id="UP000284495"/>
    </source>
</evidence>
<dbReference type="EMBL" id="QROC01000016">
    <property type="protein sequence ID" value="RHK95308.1"/>
    <property type="molecule type" value="Genomic_DNA"/>
</dbReference>
<keyword evidence="23" id="KW-1185">Reference proteome</keyword>
<dbReference type="GO" id="GO:0003677">
    <property type="term" value="F:DNA binding"/>
    <property type="evidence" value="ECO:0007669"/>
    <property type="project" value="InterPro"/>
</dbReference>
<evidence type="ECO:0000313" key="19">
    <source>
        <dbReference type="Proteomes" id="UP000283369"/>
    </source>
</evidence>
<evidence type="ECO:0000313" key="15">
    <source>
        <dbReference type="EMBL" id="SFM82883.1"/>
    </source>
</evidence>
<dbReference type="Proteomes" id="UP000487596">
    <property type="component" value="Unassembled WGS sequence"/>
</dbReference>
<dbReference type="Proteomes" id="UP000285503">
    <property type="component" value="Unassembled WGS sequence"/>
</dbReference>
<dbReference type="GO" id="GO:0006313">
    <property type="term" value="P:DNA transposition"/>
    <property type="evidence" value="ECO:0007669"/>
    <property type="project" value="InterPro"/>
</dbReference>
<dbReference type="Proteomes" id="UP000474077">
    <property type="component" value="Unassembled WGS sequence"/>
</dbReference>
<reference evidence="2" key="5">
    <citation type="submission" date="2021-09" db="EMBL/GenBank/DDBJ databases">
        <authorList>
            <person name="Gilroy R."/>
        </authorList>
    </citation>
    <scope>NUCLEOTIDE SEQUENCE</scope>
    <source>
        <strain evidence="2">CHK154-13316</strain>
    </source>
</reference>
<dbReference type="Proteomes" id="UP000183040">
    <property type="component" value="Unassembled WGS sequence"/>
</dbReference>
<dbReference type="Proteomes" id="UP000747074">
    <property type="component" value="Unassembled WGS sequence"/>
</dbReference>
<evidence type="ECO:0000313" key="5">
    <source>
        <dbReference type="EMBL" id="KAB6140880.1"/>
    </source>
</evidence>
<dbReference type="GO" id="GO:0004803">
    <property type="term" value="F:transposase activity"/>
    <property type="evidence" value="ECO:0007669"/>
    <property type="project" value="InterPro"/>
</dbReference>
<dbReference type="EMBL" id="QROO01000008">
    <property type="protein sequence ID" value="RHL39135.1"/>
    <property type="molecule type" value="Genomic_DNA"/>
</dbReference>
<reference evidence="16 17" key="1">
    <citation type="submission" date="2016-10" db="EMBL/GenBank/DDBJ databases">
        <authorList>
            <person name="de Groot N.N."/>
        </authorList>
    </citation>
    <scope>NUCLEOTIDE SEQUENCE [LARGE SCALE GENOMIC DNA]</scope>
    <source>
        <strain evidence="15 17">NLAE-zl-C202</strain>
        <strain evidence="14 16">NLAE-zl-G339</strain>
    </source>
</reference>
<evidence type="ECO:0000313" key="23">
    <source>
        <dbReference type="Proteomes" id="UP000435059"/>
    </source>
</evidence>
<evidence type="ECO:0000313" key="12">
    <source>
        <dbReference type="EMBL" id="RHK95308.1"/>
    </source>
</evidence>
<evidence type="ECO:0000313" key="25">
    <source>
        <dbReference type="Proteomes" id="UP000471447"/>
    </source>
</evidence>
<dbReference type="PANTHER" id="PTHR33360:SF2">
    <property type="entry name" value="TRANSPOSASE FOR INSERTION SEQUENCE ELEMENT IS200"/>
    <property type="match status" value="1"/>
</dbReference>
<evidence type="ECO:0000313" key="20">
    <source>
        <dbReference type="Proteomes" id="UP000284417"/>
    </source>
</evidence>
<evidence type="ECO:0000313" key="13">
    <source>
        <dbReference type="EMBL" id="RHL39135.1"/>
    </source>
</evidence>
<evidence type="ECO:0000313" key="17">
    <source>
        <dbReference type="Proteomes" id="UP000183766"/>
    </source>
</evidence>
<evidence type="ECO:0000313" key="24">
    <source>
        <dbReference type="Proteomes" id="UP000438288"/>
    </source>
</evidence>
<dbReference type="InterPro" id="IPR036515">
    <property type="entry name" value="Transposase_17_sf"/>
</dbReference>
<dbReference type="Proteomes" id="UP000438288">
    <property type="component" value="Unassembled WGS sequence"/>
</dbReference>
<dbReference type="Proteomes" id="UP000284417">
    <property type="component" value="Unassembled WGS sequence"/>
</dbReference>
<evidence type="ECO:0000313" key="9">
    <source>
        <dbReference type="EMBL" id="RGK63539.1"/>
    </source>
</evidence>
<evidence type="ECO:0000313" key="3">
    <source>
        <dbReference type="EMBL" id="KAB6082171.1"/>
    </source>
</evidence>
<evidence type="ECO:0000313" key="4">
    <source>
        <dbReference type="EMBL" id="KAB6090180.1"/>
    </source>
</evidence>
<reference evidence="18 19" key="2">
    <citation type="submission" date="2018-08" db="EMBL/GenBank/DDBJ databases">
        <title>A genome reference for cultivated species of the human gut microbiota.</title>
        <authorList>
            <person name="Zou Y."/>
            <person name="Xue W."/>
            <person name="Luo G."/>
        </authorList>
    </citation>
    <scope>NUCLEOTIDE SEQUENCE [LARGE SCALE GENOMIC DNA]</scope>
    <source>
        <strain evidence="10 19">AF14-7</strain>
        <strain evidence="13 21">AF38-2</strain>
        <strain evidence="12 20">AF39-6AC</strain>
        <strain evidence="11 22">AF46-11NS</strain>
        <strain evidence="9 18">TF10-34</strain>
    </source>
</reference>
<dbReference type="EMBL" id="WDER01000031">
    <property type="protein sequence ID" value="KAB6082171.1"/>
    <property type="molecule type" value="Genomic_DNA"/>
</dbReference>
<protein>
    <submittedName>
        <fullName evidence="13 14">Transposase</fullName>
    </submittedName>
</protein>
<name>A0A174DBM4_9BACE</name>
<dbReference type="AlphaFoldDB" id="A0A174DBM4"/>
<dbReference type="EMBL" id="JAIWWW010000042">
    <property type="protein sequence ID" value="MCA4525227.1"/>
    <property type="molecule type" value="Genomic_DNA"/>
</dbReference>
<reference evidence="2" key="4">
    <citation type="journal article" date="2021" name="PeerJ">
        <title>Extensive microbial diversity within the chicken gut microbiome revealed by metagenomics and culture.</title>
        <authorList>
            <person name="Gilroy R."/>
            <person name="Ravi A."/>
            <person name="Getino M."/>
            <person name="Pursley I."/>
            <person name="Horton D.L."/>
            <person name="Alikhan N.F."/>
            <person name="Baker D."/>
            <person name="Gharbi K."/>
            <person name="Hall N."/>
            <person name="Watson M."/>
            <person name="Adriaenssens E.M."/>
            <person name="Foster-Nyarko E."/>
            <person name="Jarju S."/>
            <person name="Secka A."/>
            <person name="Antonio M."/>
            <person name="Oren A."/>
            <person name="Chaudhuri R.R."/>
            <person name="La Ragione R."/>
            <person name="Hildebrand F."/>
            <person name="Pallen M.J."/>
        </authorList>
    </citation>
    <scope>NUCLEOTIDE SEQUENCE</scope>
    <source>
        <strain evidence="2">CHK154-13316</strain>
    </source>
</reference>
<dbReference type="Pfam" id="PF01797">
    <property type="entry name" value="Y1_Tnp"/>
    <property type="match status" value="1"/>
</dbReference>
<evidence type="ECO:0000313" key="11">
    <source>
        <dbReference type="EMBL" id="RHK30048.1"/>
    </source>
</evidence>
<evidence type="ECO:0000313" key="26">
    <source>
        <dbReference type="Proteomes" id="UP000474077"/>
    </source>
</evidence>
<dbReference type="EMBL" id="FOUM01000011">
    <property type="protein sequence ID" value="SFM82883.1"/>
    <property type="molecule type" value="Genomic_DNA"/>
</dbReference>
<dbReference type="EMBL" id="QSQU01000011">
    <property type="protein sequence ID" value="RGK63539.1"/>
    <property type="molecule type" value="Genomic_DNA"/>
</dbReference>
<dbReference type="GeneID" id="69483476"/>
<dbReference type="PANTHER" id="PTHR33360">
    <property type="entry name" value="TRANSPOSASE FOR INSERTION SEQUENCE ELEMENT IS200"/>
    <property type="match status" value="1"/>
</dbReference>
<sequence>MPQSLSKNYIHLTFSTKYRKDSINEDKLSEISKYISGILKNIDCPPIIVGGFTNHIHILCILNKNIALSKMVEEVKRSSSKWIKSLGPSYHDFSWQEGYGAFSVSQSKVETVTRYILGQKEHHKKMTFQDELKMFLKEYQVEYNEEFI</sequence>
<gene>
    <name evidence="13" type="ORF">DW027_07850</name>
    <name evidence="12" type="ORF">DW042_13665</name>
    <name evidence="11" type="ORF">DW075_00480</name>
    <name evidence="10" type="ORF">DWW25_25100</name>
    <name evidence="9" type="ORF">DXD03_09475</name>
    <name evidence="5" type="ORF">GA424_06615</name>
    <name evidence="3" type="ORF">GA560_12505</name>
    <name evidence="4" type="ORF">GA574_04595</name>
    <name evidence="7" type="ORF">GAZ26_07545</name>
    <name evidence="6" type="ORF">GAZ43_15300</name>
    <name evidence="2" type="ORF">K8V07_08860</name>
    <name evidence="8" type="ORF">LDZ35_18670</name>
    <name evidence="14" type="ORF">SAMN04487924_11359</name>
    <name evidence="15" type="ORF">SAMN05216250_11159</name>
</gene>
<evidence type="ECO:0000313" key="2">
    <source>
        <dbReference type="EMBL" id="HJG12026.1"/>
    </source>
</evidence>
<dbReference type="SUPFAM" id="SSF143422">
    <property type="entry name" value="Transposase IS200-like"/>
    <property type="match status" value="1"/>
</dbReference>
<evidence type="ECO:0000313" key="8">
    <source>
        <dbReference type="EMBL" id="MCA4525227.1"/>
    </source>
</evidence>
<dbReference type="Proteomes" id="UP000183766">
    <property type="component" value="Unassembled WGS sequence"/>
</dbReference>
<evidence type="ECO:0000313" key="16">
    <source>
        <dbReference type="Proteomes" id="UP000183040"/>
    </source>
</evidence>
<evidence type="ECO:0000313" key="18">
    <source>
        <dbReference type="Proteomes" id="UP000261210"/>
    </source>
</evidence>
<organism evidence="13 21">
    <name type="scientific">Bacteroides xylanisolvens</name>
    <dbReference type="NCBI Taxonomy" id="371601"/>
    <lineage>
        <taxon>Bacteria</taxon>
        <taxon>Pseudomonadati</taxon>
        <taxon>Bacteroidota</taxon>
        <taxon>Bacteroidia</taxon>
        <taxon>Bacteroidales</taxon>
        <taxon>Bacteroidaceae</taxon>
        <taxon>Bacteroides</taxon>
    </lineage>
</organism>
<dbReference type="Proteomes" id="UP000284495">
    <property type="component" value="Unassembled WGS sequence"/>
</dbReference>
<evidence type="ECO:0000313" key="6">
    <source>
        <dbReference type="EMBL" id="KAB6338319.1"/>
    </source>
</evidence>
<dbReference type="EMBL" id="WDES01000005">
    <property type="protein sequence ID" value="KAB6090180.1"/>
    <property type="molecule type" value="Genomic_DNA"/>
</dbReference>
<dbReference type="EMBL" id="DYVL01000112">
    <property type="protein sequence ID" value="HJG12026.1"/>
    <property type="molecule type" value="Genomic_DNA"/>
</dbReference>